<dbReference type="EMBL" id="MU155217">
    <property type="protein sequence ID" value="KAF9479223.1"/>
    <property type="molecule type" value="Genomic_DNA"/>
</dbReference>
<evidence type="ECO:0000313" key="1">
    <source>
        <dbReference type="EMBL" id="KAF9479223.1"/>
    </source>
</evidence>
<dbReference type="AlphaFoldDB" id="A0A9P5Z0M4"/>
<protein>
    <recommendedName>
        <fullName evidence="3">F-box domain-containing protein</fullName>
    </recommendedName>
</protein>
<dbReference type="SUPFAM" id="SSF52047">
    <property type="entry name" value="RNI-like"/>
    <property type="match status" value="1"/>
</dbReference>
<name>A0A9P5Z0M4_9AGAR</name>
<organism evidence="1 2">
    <name type="scientific">Pholiota conissans</name>
    <dbReference type="NCBI Taxonomy" id="109636"/>
    <lineage>
        <taxon>Eukaryota</taxon>
        <taxon>Fungi</taxon>
        <taxon>Dikarya</taxon>
        <taxon>Basidiomycota</taxon>
        <taxon>Agaricomycotina</taxon>
        <taxon>Agaricomycetes</taxon>
        <taxon>Agaricomycetidae</taxon>
        <taxon>Agaricales</taxon>
        <taxon>Agaricineae</taxon>
        <taxon>Strophariaceae</taxon>
        <taxon>Pholiota</taxon>
    </lineage>
</organism>
<accession>A0A9P5Z0M4</accession>
<dbReference type="Gene3D" id="3.80.10.10">
    <property type="entry name" value="Ribonuclease Inhibitor"/>
    <property type="match status" value="1"/>
</dbReference>
<evidence type="ECO:0008006" key="3">
    <source>
        <dbReference type="Google" id="ProtNLM"/>
    </source>
</evidence>
<evidence type="ECO:0000313" key="2">
    <source>
        <dbReference type="Proteomes" id="UP000807469"/>
    </source>
</evidence>
<proteinExistence type="predicted"/>
<gene>
    <name evidence="1" type="ORF">BDN70DRAFT_700791</name>
</gene>
<sequence length="492" mass="57186">MPTSSNSATNFDSPIGNIPYDVLREIFLHCLPHNPHEWRNRQPSTKIAPILLCHVCSSWRTVALTSPKLWTHIGYYFPAEWTRIKSGSDRYWAIRPKDLEFIQWWRKNHGAIPPFLSFTTEADQLEVQDIAEAPISDLPKKSKMFAAVQKLRACQACLLLYMASAQCLDISMPFWNMILRSGERNQWPMFPNLHTLTSSWNLYDPLSIVHDDFIGLLPHCSPMLLRRLHIHFADFGDWPTILPHLHKLTHISLQRVGFNLEFWHVFIRAFPDLQWASFDIYIDPSGLADYFFPPPKHTLSHLTTLYFSIFTEYDQIDTFTPFFDNLSLPSVHTLGVSSDLRSWMDQRAIAEISTVLQSAPNITTLYLGRDFLSEYHLTADIIPFWQTVSNLTRLQLQIFSNNDFTAEEVQMALDQFVGRFFNSETEHMLFDLKNVACSIRTISLALKYVEKIEDRVASHVRDLKRRWPNIDFQICSESLGEASRDAWESWIL</sequence>
<dbReference type="InterPro" id="IPR032675">
    <property type="entry name" value="LRR_dom_sf"/>
</dbReference>
<dbReference type="Proteomes" id="UP000807469">
    <property type="component" value="Unassembled WGS sequence"/>
</dbReference>
<dbReference type="OrthoDB" id="3365698at2759"/>
<reference evidence="1" key="1">
    <citation type="submission" date="2020-11" db="EMBL/GenBank/DDBJ databases">
        <authorList>
            <consortium name="DOE Joint Genome Institute"/>
            <person name="Ahrendt S."/>
            <person name="Riley R."/>
            <person name="Andreopoulos W."/>
            <person name="Labutti K."/>
            <person name="Pangilinan J."/>
            <person name="Ruiz-Duenas F.J."/>
            <person name="Barrasa J.M."/>
            <person name="Sanchez-Garcia M."/>
            <person name="Camarero S."/>
            <person name="Miyauchi S."/>
            <person name="Serrano A."/>
            <person name="Linde D."/>
            <person name="Babiker R."/>
            <person name="Drula E."/>
            <person name="Ayuso-Fernandez I."/>
            <person name="Pacheco R."/>
            <person name="Padilla G."/>
            <person name="Ferreira P."/>
            <person name="Barriuso J."/>
            <person name="Kellner H."/>
            <person name="Castanera R."/>
            <person name="Alfaro M."/>
            <person name="Ramirez L."/>
            <person name="Pisabarro A.G."/>
            <person name="Kuo A."/>
            <person name="Tritt A."/>
            <person name="Lipzen A."/>
            <person name="He G."/>
            <person name="Yan M."/>
            <person name="Ng V."/>
            <person name="Cullen D."/>
            <person name="Martin F."/>
            <person name="Rosso M.-N."/>
            <person name="Henrissat B."/>
            <person name="Hibbett D."/>
            <person name="Martinez A.T."/>
            <person name="Grigoriev I.V."/>
        </authorList>
    </citation>
    <scope>NUCLEOTIDE SEQUENCE</scope>
    <source>
        <strain evidence="1">CIRM-BRFM 674</strain>
    </source>
</reference>
<comment type="caution">
    <text evidence="1">The sequence shown here is derived from an EMBL/GenBank/DDBJ whole genome shotgun (WGS) entry which is preliminary data.</text>
</comment>
<keyword evidence="2" id="KW-1185">Reference proteome</keyword>